<proteinExistence type="predicted"/>
<evidence type="ECO:0000313" key="1">
    <source>
        <dbReference type="EMBL" id="GME95612.1"/>
    </source>
</evidence>
<dbReference type="Proteomes" id="UP001165101">
    <property type="component" value="Unassembled WGS sequence"/>
</dbReference>
<sequence>MDMSGMDMSSSTMSSMTSMTSMDMSSSTMDMNMMSSSSSMLMNMMSSMSSMSSSLSSMSMSMSMSMGHAASTATASTSMAMDMNMGSSSGSTASMTMDMGSSTSTSSSMDMSGDDSMSSMNMNTYFTTNYDDYPVVFKTLHAQTGGAAFGIFCILFFCSFALRGLFFLSAFIEQKYFHNLSNAVYVQDDNCECADEEEVKEDDITPPPTTTSNNIPQHLVAPQLNLNQSIGSILRQLFLPSLNEVGKDIVRLLLAFVIAMFGYALMIAAMSYILLYFFAICLGISFGEVFFNRLSMILGINKNSAICGNFH</sequence>
<gene>
    <name evidence="1" type="ORF">Cboi01_000397900</name>
</gene>
<dbReference type="EMBL" id="BSXV01002387">
    <property type="protein sequence ID" value="GME95612.1"/>
    <property type="molecule type" value="Genomic_DNA"/>
</dbReference>
<evidence type="ECO:0000313" key="2">
    <source>
        <dbReference type="Proteomes" id="UP001165101"/>
    </source>
</evidence>
<comment type="caution">
    <text evidence="1">The sequence shown here is derived from an EMBL/GenBank/DDBJ whole genome shotgun (WGS) entry which is preliminary data.</text>
</comment>
<accession>A0ACB5TX13</accession>
<keyword evidence="2" id="KW-1185">Reference proteome</keyword>
<reference evidence="1" key="1">
    <citation type="submission" date="2023-04" db="EMBL/GenBank/DDBJ databases">
        <title>Candida boidinii NBRC 1967.</title>
        <authorList>
            <person name="Ichikawa N."/>
            <person name="Sato H."/>
            <person name="Tonouchi N."/>
        </authorList>
    </citation>
    <scope>NUCLEOTIDE SEQUENCE</scope>
    <source>
        <strain evidence="1">NBRC 1967</strain>
    </source>
</reference>
<organism evidence="1 2">
    <name type="scientific">Candida boidinii</name>
    <name type="common">Yeast</name>
    <dbReference type="NCBI Taxonomy" id="5477"/>
    <lineage>
        <taxon>Eukaryota</taxon>
        <taxon>Fungi</taxon>
        <taxon>Dikarya</taxon>
        <taxon>Ascomycota</taxon>
        <taxon>Saccharomycotina</taxon>
        <taxon>Pichiomycetes</taxon>
        <taxon>Pichiales</taxon>
        <taxon>Pichiaceae</taxon>
        <taxon>Ogataea</taxon>
        <taxon>Ogataea/Candida clade</taxon>
    </lineage>
</organism>
<name>A0ACB5TX13_CANBO</name>
<protein>
    <submittedName>
        <fullName evidence="1">Unnamed protein product</fullName>
    </submittedName>
</protein>